<organism evidence="6 7">
    <name type="scientific">Leisingera daeponensis</name>
    <dbReference type="NCBI Taxonomy" id="405746"/>
    <lineage>
        <taxon>Bacteria</taxon>
        <taxon>Pseudomonadati</taxon>
        <taxon>Pseudomonadota</taxon>
        <taxon>Alphaproteobacteria</taxon>
        <taxon>Rhodobacterales</taxon>
        <taxon>Roseobacteraceae</taxon>
        <taxon>Leisingera</taxon>
    </lineage>
</organism>
<dbReference type="Proteomes" id="UP000766629">
    <property type="component" value="Unassembled WGS sequence"/>
</dbReference>
<dbReference type="InterPro" id="IPR015421">
    <property type="entry name" value="PyrdxlP-dep_Trfase_major"/>
</dbReference>
<dbReference type="Gene3D" id="3.40.640.10">
    <property type="entry name" value="Type I PLP-dependent aspartate aminotransferase-like (Major domain)"/>
    <property type="match status" value="1"/>
</dbReference>
<dbReference type="PANTHER" id="PTHR42684:SF3">
    <property type="entry name" value="ADENOSYLMETHIONINE-8-AMINO-7-OXONONANOATE AMINOTRANSFERASE"/>
    <property type="match status" value="1"/>
</dbReference>
<reference evidence="6 7" key="1">
    <citation type="submission" date="2021-06" db="EMBL/GenBank/DDBJ databases">
        <title>50 bacteria genomes isolated from Dapeng, Shenzhen, China.</title>
        <authorList>
            <person name="Zheng W."/>
            <person name="Yu S."/>
            <person name="Huang Y."/>
        </authorList>
    </citation>
    <scope>NUCLEOTIDE SEQUENCE [LARGE SCALE GENOMIC DNA]</scope>
    <source>
        <strain evidence="6 7">DP1N14-2</strain>
    </source>
</reference>
<dbReference type="EMBL" id="JAHVJA010000020">
    <property type="protein sequence ID" value="MBY6142161.1"/>
    <property type="molecule type" value="Genomic_DNA"/>
</dbReference>
<dbReference type="CDD" id="cd00610">
    <property type="entry name" value="OAT_like"/>
    <property type="match status" value="1"/>
</dbReference>
<keyword evidence="2 6" id="KW-0032">Aminotransferase</keyword>
<keyword evidence="7" id="KW-1185">Reference proteome</keyword>
<dbReference type="NCBIfam" id="NF004767">
    <property type="entry name" value="PRK06105.1"/>
    <property type="match status" value="1"/>
</dbReference>
<dbReference type="Gene3D" id="3.90.1150.10">
    <property type="entry name" value="Aspartate Aminotransferase, domain 1"/>
    <property type="match status" value="1"/>
</dbReference>
<dbReference type="PANTHER" id="PTHR42684">
    <property type="entry name" value="ADENOSYLMETHIONINE-8-AMINO-7-OXONONANOATE AMINOTRANSFERASE"/>
    <property type="match status" value="1"/>
</dbReference>
<dbReference type="PIRSF" id="PIRSF000521">
    <property type="entry name" value="Transaminase_4ab_Lys_Orn"/>
    <property type="match status" value="1"/>
</dbReference>
<evidence type="ECO:0000256" key="1">
    <source>
        <dbReference type="ARBA" id="ARBA00001933"/>
    </source>
</evidence>
<dbReference type="InterPro" id="IPR015424">
    <property type="entry name" value="PyrdxlP-dep_Trfase"/>
</dbReference>
<proteinExistence type="inferred from homology"/>
<comment type="cofactor">
    <cofactor evidence="1">
        <name>pyridoxal 5'-phosphate</name>
        <dbReference type="ChEBI" id="CHEBI:597326"/>
    </cofactor>
</comment>
<keyword evidence="4 5" id="KW-0663">Pyridoxal phosphate</keyword>
<sequence>MAQLYPFTDPVAARTHGPTVMMSGEGCCVTDTDGHTYLDAVSGLWCASLGFSNDRLIAAAEGQMRQLPYYHSFMGRSAQPTEQLAAKMASLLPGDLNHVFFGCSGSEAVDTAAKLVRYYWNARGRPNKKRIIARDAAYHGSGIISASLTGMSYCHDGFDLPDVAVLRTGRPSYLHDAKPGETERAFSCRRARELEALIEQAGADTIGAFIGEPVIGSGGVLPPPDGYWEEIQAVLARHDILLIADEIITGFGRTGAWFASEKYGLKPDLMTMAKQLTGAYFPLSALAISDRVHDAIAAGAHDLGTFGHGFTYGGHPVGCAVALEAIAIYEEMDLPAVVMDRSRMLEAALEPLKSNPAVADVRLAGLMAGVELHDKKITAQTLREAETRGVLLRQIGATLAISPPLIVSDEEIAQIVSVLSDSLANATIHKPAGKETA</sequence>
<comment type="caution">
    <text evidence="6">The sequence shown here is derived from an EMBL/GenBank/DDBJ whole genome shotgun (WGS) entry which is preliminary data.</text>
</comment>
<accession>A0ABS7NPU3</accession>
<protein>
    <submittedName>
        <fullName evidence="6">Aminotransferase class III-fold pyridoxal phosphate-dependent enzyme</fullName>
    </submittedName>
</protein>
<evidence type="ECO:0000256" key="4">
    <source>
        <dbReference type="ARBA" id="ARBA00022898"/>
    </source>
</evidence>
<evidence type="ECO:0000256" key="2">
    <source>
        <dbReference type="ARBA" id="ARBA00022576"/>
    </source>
</evidence>
<dbReference type="GO" id="GO:0008483">
    <property type="term" value="F:transaminase activity"/>
    <property type="evidence" value="ECO:0007669"/>
    <property type="project" value="UniProtKB-KW"/>
</dbReference>
<comment type="similarity">
    <text evidence="5">Belongs to the class-III pyridoxal-phosphate-dependent aminotransferase family.</text>
</comment>
<evidence type="ECO:0000313" key="7">
    <source>
        <dbReference type="Proteomes" id="UP000766629"/>
    </source>
</evidence>
<evidence type="ECO:0000313" key="6">
    <source>
        <dbReference type="EMBL" id="MBY6142161.1"/>
    </source>
</evidence>
<evidence type="ECO:0000256" key="3">
    <source>
        <dbReference type="ARBA" id="ARBA00022679"/>
    </source>
</evidence>
<evidence type="ECO:0000256" key="5">
    <source>
        <dbReference type="RuleBase" id="RU003560"/>
    </source>
</evidence>
<dbReference type="SUPFAM" id="SSF53383">
    <property type="entry name" value="PLP-dependent transferases"/>
    <property type="match status" value="1"/>
</dbReference>
<dbReference type="InterPro" id="IPR049704">
    <property type="entry name" value="Aminotrans_3_PPA_site"/>
</dbReference>
<gene>
    <name evidence="6" type="ORF">KUV26_22250</name>
</gene>
<dbReference type="PROSITE" id="PS00600">
    <property type="entry name" value="AA_TRANSFER_CLASS_3"/>
    <property type="match status" value="1"/>
</dbReference>
<dbReference type="InterPro" id="IPR015422">
    <property type="entry name" value="PyrdxlP-dep_Trfase_small"/>
</dbReference>
<dbReference type="InterPro" id="IPR005814">
    <property type="entry name" value="Aminotrans_3"/>
</dbReference>
<keyword evidence="3" id="KW-0808">Transferase</keyword>
<name>A0ABS7NPU3_9RHOB</name>
<dbReference type="Pfam" id="PF00202">
    <property type="entry name" value="Aminotran_3"/>
    <property type="match status" value="1"/>
</dbReference>